<dbReference type="PANTHER" id="PTHR33841:SF1">
    <property type="entry name" value="DNA METHYLTRANSFERASE A"/>
    <property type="match status" value="1"/>
</dbReference>
<feature type="domain" description="DNA methylase adenine-specific" evidence="6">
    <location>
        <begin position="289"/>
        <end position="543"/>
    </location>
</feature>
<dbReference type="PROSITE" id="PS00092">
    <property type="entry name" value="N6_MTASE"/>
    <property type="match status" value="1"/>
</dbReference>
<dbReference type="Proteomes" id="UP000647017">
    <property type="component" value="Unassembled WGS sequence"/>
</dbReference>
<dbReference type="GO" id="GO:0004519">
    <property type="term" value="F:endonuclease activity"/>
    <property type="evidence" value="ECO:0007669"/>
    <property type="project" value="UniProtKB-KW"/>
</dbReference>
<evidence type="ECO:0000256" key="5">
    <source>
        <dbReference type="ARBA" id="ARBA00047942"/>
    </source>
</evidence>
<dbReference type="InterPro" id="IPR029063">
    <property type="entry name" value="SAM-dependent_MTases_sf"/>
</dbReference>
<dbReference type="EMBL" id="BOOZ01000081">
    <property type="protein sequence ID" value="GIJ13130.1"/>
    <property type="molecule type" value="Genomic_DNA"/>
</dbReference>
<name>A0ABQ4I5F5_9ACTN</name>
<dbReference type="InterPro" id="IPR002052">
    <property type="entry name" value="DNA_methylase_N6_adenine_CS"/>
</dbReference>
<evidence type="ECO:0000256" key="4">
    <source>
        <dbReference type="ARBA" id="ARBA00022747"/>
    </source>
</evidence>
<keyword evidence="3" id="KW-0808">Transferase</keyword>
<keyword evidence="7" id="KW-0540">Nuclease</keyword>
<evidence type="ECO:0000259" key="6">
    <source>
        <dbReference type="Pfam" id="PF02384"/>
    </source>
</evidence>
<sequence length="970" mass="107036">MSVTESTPGHLLSVLEELGYSGHEGLVTSASAGQAGPRDYVWRDLRSKVGLEAAFFRDGVPLVGFSAQSDPRGLTGLRRRLWNYGRIPLLVNVSEESVQAFNAVSLPSKRRTQQDGILEAGRRSDTAHGLLQAFNRAEVESGNFATEFGASYKKSARVDRALLSNLAYLRRTFGGDDTELRTAMDVIIGGCLVASYLSDREILTPNHIDELSGVPDLQAALVFGVNPTRRLFQGLADRFNGDVFGPVPEMLSLVSDSELSGVAALLRGDDLPSGQQSLWPYDFSVLPADLVSSIYEQLLEGNRETDSAYYTPRFLVDTVLDEVVPWIGQSRPKVIDLACGSGAFMTEAFRRLAYRERTRVGRDLSYQELQDILLSSIYGVELNPDSARIAAFGLYLALLEELDPPTVWETAVLPRLLGRNVVVSDAFNDHALSAMRFDAVIGNPPWKSKLTPAASRFVRDSSAPIADQQIAQAFLWLAARFLKPGGTLGLVMPSKPLLHNRSRSTQAFRTALFEQLNVQAVLDLSAIRRSLFATAIAPAAVVVARAPDESTPADLEPWQKSNQLLHIAAHPRPLNSAVDAVVISPEEVTEISRRQAAYRPDIWKVLLWGGLRDVDLLDRLRLKFAPVKEIASARGWVYGQGYQVGGGDANDASHLQGLPIIPTEMVEPLRIESDLFEAFDMQTLHRPRDRELFRSPHVLVRRTLHQGRLAAVFVEEDAVFPNGLLGFAGPRHDRPLLMALAATIVSSLGNYYHFMTSASWGVERDFVELNEHLSLPLATPDPTHVRELQDIFSQARSDPRTTGWREQLDSVVFDMYEISTADQLRVHDRLAFGLDRFQHPLAYSAPIDDDGLSQYAATIREVLAATLPDLHIEARHFRDRSYRAVTVTLTEGGAAVQDTWSNGATVDMQRIVEMNADRGATSTGVVAQPAGFFVDDDTVYVVKTADRDRWSRDAALDDAERILAALAFGE</sequence>
<evidence type="ECO:0000256" key="1">
    <source>
        <dbReference type="ARBA" id="ARBA00011900"/>
    </source>
</evidence>
<dbReference type="InterPro" id="IPR003356">
    <property type="entry name" value="DNA_methylase_A-5"/>
</dbReference>
<keyword evidence="4" id="KW-0680">Restriction system</keyword>
<dbReference type="EC" id="2.1.1.72" evidence="1"/>
<comment type="caution">
    <text evidence="7">The sequence shown here is derived from an EMBL/GenBank/DDBJ whole genome shotgun (WGS) entry which is preliminary data.</text>
</comment>
<evidence type="ECO:0000256" key="3">
    <source>
        <dbReference type="ARBA" id="ARBA00022679"/>
    </source>
</evidence>
<dbReference type="Gene3D" id="3.40.50.150">
    <property type="entry name" value="Vaccinia Virus protein VP39"/>
    <property type="match status" value="1"/>
</dbReference>
<gene>
    <name evidence="7" type="ORF">Van01_63440</name>
</gene>
<comment type="catalytic activity">
    <reaction evidence="5">
        <text>a 2'-deoxyadenosine in DNA + S-adenosyl-L-methionine = an N(6)-methyl-2'-deoxyadenosine in DNA + S-adenosyl-L-homocysteine + H(+)</text>
        <dbReference type="Rhea" id="RHEA:15197"/>
        <dbReference type="Rhea" id="RHEA-COMP:12418"/>
        <dbReference type="Rhea" id="RHEA-COMP:12419"/>
        <dbReference type="ChEBI" id="CHEBI:15378"/>
        <dbReference type="ChEBI" id="CHEBI:57856"/>
        <dbReference type="ChEBI" id="CHEBI:59789"/>
        <dbReference type="ChEBI" id="CHEBI:90615"/>
        <dbReference type="ChEBI" id="CHEBI:90616"/>
        <dbReference type="EC" id="2.1.1.72"/>
    </reaction>
</comment>
<keyword evidence="8" id="KW-1185">Reference proteome</keyword>
<dbReference type="Pfam" id="PF02384">
    <property type="entry name" value="N6_Mtase"/>
    <property type="match status" value="1"/>
</dbReference>
<dbReference type="PANTHER" id="PTHR33841">
    <property type="entry name" value="DNA METHYLTRANSFERASE YEEA-RELATED"/>
    <property type="match status" value="1"/>
</dbReference>
<evidence type="ECO:0000313" key="8">
    <source>
        <dbReference type="Proteomes" id="UP000647017"/>
    </source>
</evidence>
<dbReference type="SUPFAM" id="SSF53335">
    <property type="entry name" value="S-adenosyl-L-methionine-dependent methyltransferases"/>
    <property type="match status" value="1"/>
</dbReference>
<evidence type="ECO:0000313" key="7">
    <source>
        <dbReference type="EMBL" id="GIJ13130.1"/>
    </source>
</evidence>
<dbReference type="InterPro" id="IPR050953">
    <property type="entry name" value="N4_N6_ade-DNA_methylase"/>
</dbReference>
<keyword evidence="2" id="KW-0489">Methyltransferase</keyword>
<keyword evidence="7" id="KW-0378">Hydrolase</keyword>
<dbReference type="PRINTS" id="PR00507">
    <property type="entry name" value="N12N6MTFRASE"/>
</dbReference>
<evidence type="ECO:0000256" key="2">
    <source>
        <dbReference type="ARBA" id="ARBA00022603"/>
    </source>
</evidence>
<protein>
    <recommendedName>
        <fullName evidence="1">site-specific DNA-methyltransferase (adenine-specific)</fullName>
        <ecNumber evidence="1">2.1.1.72</ecNumber>
    </recommendedName>
</protein>
<keyword evidence="7" id="KW-0255">Endonuclease</keyword>
<accession>A0ABQ4I5F5</accession>
<organism evidence="7 8">
    <name type="scientific">Micromonospora andamanensis</name>
    <dbReference type="NCBI Taxonomy" id="1287068"/>
    <lineage>
        <taxon>Bacteria</taxon>
        <taxon>Bacillati</taxon>
        <taxon>Actinomycetota</taxon>
        <taxon>Actinomycetes</taxon>
        <taxon>Micromonosporales</taxon>
        <taxon>Micromonosporaceae</taxon>
        <taxon>Micromonospora</taxon>
    </lineage>
</organism>
<proteinExistence type="predicted"/>
<reference evidence="7 8" key="1">
    <citation type="submission" date="2021-01" db="EMBL/GenBank/DDBJ databases">
        <title>Whole genome shotgun sequence of Verrucosispora andamanensis NBRC 109075.</title>
        <authorList>
            <person name="Komaki H."/>
            <person name="Tamura T."/>
        </authorList>
    </citation>
    <scope>NUCLEOTIDE SEQUENCE [LARGE SCALE GENOMIC DNA]</scope>
    <source>
        <strain evidence="7 8">NBRC 109075</strain>
    </source>
</reference>